<feature type="compositionally biased region" description="Acidic residues" evidence="1">
    <location>
        <begin position="447"/>
        <end position="465"/>
    </location>
</feature>
<feature type="compositionally biased region" description="Polar residues" evidence="1">
    <location>
        <begin position="311"/>
        <end position="329"/>
    </location>
</feature>
<dbReference type="EMBL" id="JACTAM010000001">
    <property type="protein sequence ID" value="KAI2668165.1"/>
    <property type="molecule type" value="Genomic_DNA"/>
</dbReference>
<evidence type="ECO:0000256" key="1">
    <source>
        <dbReference type="SAM" id="MobiDB-lite"/>
    </source>
</evidence>
<dbReference type="CDD" id="cd22717">
    <property type="entry name" value="FHA_APLF"/>
    <property type="match status" value="1"/>
</dbReference>
<accession>A0ABQ8MZ98</accession>
<feature type="region of interest" description="Disordered" evidence="1">
    <location>
        <begin position="428"/>
        <end position="472"/>
    </location>
</feature>
<dbReference type="PANTHER" id="PTHR21315">
    <property type="entry name" value="APRATAXIN AND PNK-LIKE FACTOR-RELATED"/>
    <property type="match status" value="1"/>
</dbReference>
<sequence>MPGFELEQVDGGSPIDLPYGETVLGRGPFLGVNDKRVSRNHGILENLNGQLRLKPTHLNPCFIQTNIVAQPQPLEKDEWHCLKEGDIFSLMPGKYIYRVHVKEDDQTPRNSQAFEEAMEVEKCSSGPAAPSLDSATLEANSYTPTTPSATLIEDKEAGDSSHALSGLKETPTKSQKDESDVPQKKRILPAWMLTIAKGESSAVKATPTKAKRVATPKRAAGPKRARATRVSSEEEEEEEEEEEMPKRKAKRLKSDSEVESKPLDDATAPKSSRVGSVSDGANGTGSMERDDGERRGGGRGAEDKPGAQAEDLQTQAEDVSDSQASQGRPQRSKITESQTSTSTVKKRQRTPCPYGSSCYRKNPVHFQECSHPGDSDYEEEEADEADDDRPECPYGTHCYSLLACLLCSPLCCLIWIDGSVEQRKNSTAGCAVDDEDEDQYENSFINDESEEEEVDEDSDYVPESDDGGKEDIKRLQKEAKAFLRRKK</sequence>
<gene>
    <name evidence="3" type="ORF">H4Q32_004824</name>
</gene>
<dbReference type="InterPro" id="IPR019406">
    <property type="entry name" value="APLF_PBZ"/>
</dbReference>
<feature type="compositionally biased region" description="Acidic residues" evidence="1">
    <location>
        <begin position="375"/>
        <end position="389"/>
    </location>
</feature>
<evidence type="ECO:0000313" key="3">
    <source>
        <dbReference type="EMBL" id="KAI2668165.1"/>
    </source>
</evidence>
<dbReference type="SUPFAM" id="SSF49879">
    <property type="entry name" value="SMAD/FHA domain"/>
    <property type="match status" value="1"/>
</dbReference>
<dbReference type="InterPro" id="IPR039253">
    <property type="entry name" value="APLF"/>
</dbReference>
<name>A0ABQ8MZ98_LABRO</name>
<feature type="compositionally biased region" description="Acidic residues" evidence="1">
    <location>
        <begin position="233"/>
        <end position="243"/>
    </location>
</feature>
<feature type="compositionally biased region" description="Polar residues" evidence="1">
    <location>
        <begin position="133"/>
        <end position="149"/>
    </location>
</feature>
<dbReference type="Pfam" id="PF10283">
    <property type="entry name" value="zf-CCHH"/>
    <property type="match status" value="1"/>
</dbReference>
<feature type="compositionally biased region" description="Polar residues" evidence="1">
    <location>
        <begin position="269"/>
        <end position="285"/>
    </location>
</feature>
<proteinExistence type="predicted"/>
<evidence type="ECO:0000313" key="4">
    <source>
        <dbReference type="Proteomes" id="UP000830375"/>
    </source>
</evidence>
<organism evidence="3 4">
    <name type="scientific">Labeo rohita</name>
    <name type="common">Indian major carp</name>
    <name type="synonym">Cyprinus rohita</name>
    <dbReference type="NCBI Taxonomy" id="84645"/>
    <lineage>
        <taxon>Eukaryota</taxon>
        <taxon>Metazoa</taxon>
        <taxon>Chordata</taxon>
        <taxon>Craniata</taxon>
        <taxon>Vertebrata</taxon>
        <taxon>Euteleostomi</taxon>
        <taxon>Actinopterygii</taxon>
        <taxon>Neopterygii</taxon>
        <taxon>Teleostei</taxon>
        <taxon>Ostariophysi</taxon>
        <taxon>Cypriniformes</taxon>
        <taxon>Cyprinidae</taxon>
        <taxon>Labeoninae</taxon>
        <taxon>Labeonini</taxon>
        <taxon>Labeo</taxon>
    </lineage>
</organism>
<keyword evidence="4" id="KW-1185">Reference proteome</keyword>
<evidence type="ECO:0000259" key="2">
    <source>
        <dbReference type="Pfam" id="PF10283"/>
    </source>
</evidence>
<feature type="domain" description="PBZ-type" evidence="2">
    <location>
        <begin position="349"/>
        <end position="374"/>
    </location>
</feature>
<feature type="region of interest" description="Disordered" evidence="1">
    <location>
        <begin position="200"/>
        <end position="390"/>
    </location>
</feature>
<feature type="compositionally biased region" description="Basic residues" evidence="1">
    <location>
        <begin position="209"/>
        <end position="227"/>
    </location>
</feature>
<feature type="compositionally biased region" description="Basic and acidic residues" evidence="1">
    <location>
        <begin position="287"/>
        <end position="305"/>
    </location>
</feature>
<feature type="region of interest" description="Disordered" evidence="1">
    <location>
        <begin position="116"/>
        <end position="185"/>
    </location>
</feature>
<protein>
    <submittedName>
        <fullName evidence="3">Aprataxin and PNK-like factor</fullName>
    </submittedName>
</protein>
<comment type="caution">
    <text evidence="3">The sequence shown here is derived from an EMBL/GenBank/DDBJ whole genome shotgun (WGS) entry which is preliminary data.</text>
</comment>
<feature type="compositionally biased region" description="Basic and acidic residues" evidence="1">
    <location>
        <begin position="252"/>
        <end position="264"/>
    </location>
</feature>
<feature type="compositionally biased region" description="Basic and acidic residues" evidence="1">
    <location>
        <begin position="170"/>
        <end position="183"/>
    </location>
</feature>
<dbReference type="Gene3D" id="2.60.200.20">
    <property type="match status" value="1"/>
</dbReference>
<dbReference type="Proteomes" id="UP000830375">
    <property type="component" value="Unassembled WGS sequence"/>
</dbReference>
<dbReference type="PANTHER" id="PTHR21315:SF2">
    <property type="entry name" value="APRATAXIN AND PNK-LIKE FACTOR"/>
    <property type="match status" value="1"/>
</dbReference>
<dbReference type="InterPro" id="IPR008984">
    <property type="entry name" value="SMAD_FHA_dom_sf"/>
</dbReference>
<reference evidence="3 4" key="1">
    <citation type="submission" date="2022-01" db="EMBL/GenBank/DDBJ databases">
        <title>A high-quality chromosome-level genome assembly of rohu carp, Labeo rohita.</title>
        <authorList>
            <person name="Arick M.A. II"/>
            <person name="Hsu C.-Y."/>
            <person name="Magbanua Z."/>
            <person name="Pechanova O."/>
            <person name="Grover C."/>
            <person name="Miller E."/>
            <person name="Thrash A."/>
            <person name="Ezzel L."/>
            <person name="Alam S."/>
            <person name="Benzie J."/>
            <person name="Hamilton M."/>
            <person name="Karsi A."/>
            <person name="Lawrence M.L."/>
            <person name="Peterson D.G."/>
        </authorList>
    </citation>
    <scope>NUCLEOTIDE SEQUENCE [LARGE SCALE GENOMIC DNA]</scope>
    <source>
        <strain evidence="4">BAU-BD-2019</strain>
        <tissue evidence="3">Blood</tissue>
    </source>
</reference>